<dbReference type="GO" id="GO:0005886">
    <property type="term" value="C:plasma membrane"/>
    <property type="evidence" value="ECO:0007669"/>
    <property type="project" value="UniProtKB-SubCell"/>
</dbReference>
<evidence type="ECO:0000259" key="13">
    <source>
        <dbReference type="PROSITE" id="PS50024"/>
    </source>
</evidence>
<organism evidence="16">
    <name type="scientific">Anopheles darlingi</name>
    <name type="common">Mosquito</name>
    <dbReference type="NCBI Taxonomy" id="43151"/>
    <lineage>
        <taxon>Eukaryota</taxon>
        <taxon>Metazoa</taxon>
        <taxon>Ecdysozoa</taxon>
        <taxon>Arthropoda</taxon>
        <taxon>Hexapoda</taxon>
        <taxon>Insecta</taxon>
        <taxon>Pterygota</taxon>
        <taxon>Neoptera</taxon>
        <taxon>Endopterygota</taxon>
        <taxon>Diptera</taxon>
        <taxon>Nematocera</taxon>
        <taxon>Culicoidea</taxon>
        <taxon>Culicidae</taxon>
        <taxon>Anophelinae</taxon>
        <taxon>Anopheles</taxon>
    </lineage>
</organism>
<evidence type="ECO:0000313" key="18">
    <source>
        <dbReference type="Proteomes" id="UP000000673"/>
    </source>
</evidence>
<feature type="region of interest" description="Disordered" evidence="11">
    <location>
        <begin position="1000"/>
        <end position="1039"/>
    </location>
</feature>
<dbReference type="Pfam" id="PF01392">
    <property type="entry name" value="Fz"/>
    <property type="match status" value="1"/>
</dbReference>
<dbReference type="InterPro" id="IPR002172">
    <property type="entry name" value="LDrepeatLR_classA_rpt"/>
</dbReference>
<dbReference type="Gene3D" id="1.10.2000.10">
    <property type="entry name" value="Frizzled cysteine-rich domain"/>
    <property type="match status" value="1"/>
</dbReference>
<evidence type="ECO:0000313" key="17">
    <source>
        <dbReference type="EnsemblMetazoa" id="ADAC003144-PA"/>
    </source>
</evidence>
<dbReference type="InterPro" id="IPR043504">
    <property type="entry name" value="Peptidase_S1_PA_chymotrypsin"/>
</dbReference>
<dbReference type="PROSITE" id="PS50068">
    <property type="entry name" value="LDLRA_2"/>
    <property type="match status" value="2"/>
</dbReference>
<dbReference type="eggNOG" id="KOG3577">
    <property type="taxonomic scope" value="Eukaryota"/>
</dbReference>
<feature type="region of interest" description="Disordered" evidence="11">
    <location>
        <begin position="132"/>
        <end position="358"/>
    </location>
</feature>
<feature type="region of interest" description="Disordered" evidence="11">
    <location>
        <begin position="98"/>
        <end position="117"/>
    </location>
</feature>
<feature type="disulfide bond" evidence="9">
    <location>
        <begin position="576"/>
        <end position="637"/>
    </location>
</feature>
<reference evidence="16" key="3">
    <citation type="journal article" date="2013" name="Nucleic Acids Res.">
        <title>The genome of Anopheles darlingi, the main neotropical malaria vector.</title>
        <authorList>
            <person name="Marinotti O."/>
            <person name="Cerqueira G.C."/>
            <person name="de Almeida L.G."/>
            <person name="Ferro M.I."/>
            <person name="Loreto E.L."/>
            <person name="Zaha A."/>
            <person name="Teixeira S.M."/>
            <person name="Wespiser A.R."/>
            <person name="Almeida E Silva A."/>
            <person name="Schlindwein A.D."/>
            <person name="Pacheco A.C."/>
            <person name="Silva A.L."/>
            <person name="Graveley B.R."/>
            <person name="Walenz B.P."/>
            <person name="Lima Bde A."/>
            <person name="Ribeiro C.A."/>
            <person name="Nunes-Silva C.G."/>
            <person name="de Carvalho C.R."/>
            <person name="Soares C.M."/>
            <person name="de Menezes C.B."/>
            <person name="Matiolli C."/>
            <person name="Caffrey D."/>
            <person name="Araujo D.A."/>
            <person name="de Oliveira D.M."/>
            <person name="Golenbock D."/>
            <person name="Grisard E.C."/>
            <person name="Fantinatti-Garboggini F."/>
            <person name="de Carvalho F.M."/>
            <person name="Barcellos F.G."/>
            <person name="Prosdocimi F."/>
            <person name="May G."/>
            <person name="Azevedo Junior G.M."/>
            <person name="Guimaraes G.M."/>
            <person name="Goldman G.H."/>
            <person name="Padilha I.Q."/>
            <person name="Batista Jda S."/>
            <person name="Ferro J.A."/>
            <person name="Ribeiro J.M."/>
            <person name="Fietto J.L."/>
            <person name="Dabbas K.M."/>
            <person name="Cerdeira L."/>
            <person name="Agnez-Lima L.F."/>
            <person name="Brocchi M."/>
            <person name="de Carvalho M.O."/>
            <person name="Teixeira Mde M."/>
            <person name="Diniz Maia Mde M."/>
            <person name="Goldman M.H."/>
            <person name="Cruz Schneider M.P."/>
            <person name="Felipe M.S."/>
            <person name="Hungria M."/>
            <person name="Nicolas M.F."/>
            <person name="Pereira M."/>
            <person name="Montes M.A."/>
            <person name="Cantao M.E."/>
            <person name="Vincentz M."/>
            <person name="Rafael M.S."/>
            <person name="Silverman N."/>
            <person name="Stoco P.H."/>
            <person name="Souza R.C."/>
            <person name="Vicentini R."/>
            <person name="Gazzinelli R.T."/>
            <person name="Neves Rde O."/>
            <person name="Silva R."/>
            <person name="Astolfi-Filho S."/>
            <person name="Maciel T.E."/>
            <person name="Urmenyi T.P."/>
            <person name="Tadei W.P."/>
            <person name="Camargo E.P."/>
            <person name="de Vasconcelos A.T."/>
        </authorList>
    </citation>
    <scope>NUCLEOTIDE SEQUENCE</scope>
</reference>
<reference evidence="16 18" key="1">
    <citation type="journal article" date="2010" name="BMC Genomics">
        <title>Combination of measures distinguishes pre-miRNAs from other stem-loops in the genome of the newly sequenced Anopheles darlingi.</title>
        <authorList>
            <person name="Mendes N.D."/>
            <person name="Freitas A.T."/>
            <person name="Vasconcelos A.T."/>
            <person name="Sagot M.F."/>
        </authorList>
    </citation>
    <scope>NUCLEOTIDE SEQUENCE</scope>
</reference>
<dbReference type="SUPFAM" id="SSF50494">
    <property type="entry name" value="Trypsin-like serine proteases"/>
    <property type="match status" value="1"/>
</dbReference>
<evidence type="ECO:0000256" key="6">
    <source>
        <dbReference type="ARBA" id="ARBA00023136"/>
    </source>
</evidence>
<dbReference type="GO" id="GO:0004252">
    <property type="term" value="F:serine-type endopeptidase activity"/>
    <property type="evidence" value="ECO:0007669"/>
    <property type="project" value="InterPro"/>
</dbReference>
<evidence type="ECO:0000256" key="7">
    <source>
        <dbReference type="ARBA" id="ARBA00023157"/>
    </source>
</evidence>
<dbReference type="InterPro" id="IPR009003">
    <property type="entry name" value="Peptidase_S1_PA"/>
</dbReference>
<feature type="compositionally biased region" description="Polar residues" evidence="11">
    <location>
        <begin position="280"/>
        <end position="291"/>
    </location>
</feature>
<gene>
    <name evidence="16" type="ORF">AND_003144</name>
</gene>
<dbReference type="InterPro" id="IPR001254">
    <property type="entry name" value="Trypsin_dom"/>
</dbReference>
<dbReference type="SUPFAM" id="SSF57424">
    <property type="entry name" value="LDL receptor-like module"/>
    <property type="match status" value="1"/>
</dbReference>
<dbReference type="STRING" id="43151.W5JQB3"/>
<dbReference type="Pfam" id="PF00057">
    <property type="entry name" value="Ldl_recept_a"/>
    <property type="match status" value="1"/>
</dbReference>
<evidence type="ECO:0000256" key="5">
    <source>
        <dbReference type="ARBA" id="ARBA00022989"/>
    </source>
</evidence>
<dbReference type="EnsemblMetazoa" id="ADAC003144-RA">
    <property type="protein sequence ID" value="ADAC003144-PA"/>
    <property type="gene ID" value="ADAC003144"/>
</dbReference>
<accession>W5JQB3</accession>
<dbReference type="eggNOG" id="KOG3627">
    <property type="taxonomic scope" value="Eukaryota"/>
</dbReference>
<reference evidence="16" key="2">
    <citation type="submission" date="2010-05" db="EMBL/GenBank/DDBJ databases">
        <authorList>
            <person name="Almeida L.G."/>
            <person name="Nicolas M.F."/>
            <person name="Souza R.C."/>
            <person name="Vasconcelos A.T.R."/>
        </authorList>
    </citation>
    <scope>NUCLEOTIDE SEQUENCE</scope>
</reference>
<dbReference type="PRINTS" id="PR00261">
    <property type="entry name" value="LDLRECEPTOR"/>
</dbReference>
<dbReference type="Proteomes" id="UP000000673">
    <property type="component" value="Unassembled WGS sequence"/>
</dbReference>
<dbReference type="SMART" id="SM00020">
    <property type="entry name" value="Tryp_SPc"/>
    <property type="match status" value="1"/>
</dbReference>
<dbReference type="PROSITE" id="PS50038">
    <property type="entry name" value="FZ"/>
    <property type="match status" value="1"/>
</dbReference>
<feature type="compositionally biased region" description="Basic residues" evidence="11">
    <location>
        <begin position="212"/>
        <end position="221"/>
    </location>
</feature>
<feature type="domain" description="FZ" evidence="14">
    <location>
        <begin position="571"/>
        <end position="697"/>
    </location>
</feature>
<feature type="domain" description="SEA" evidence="13">
    <location>
        <begin position="407"/>
        <end position="529"/>
    </location>
</feature>
<feature type="compositionally biased region" description="Gly residues" evidence="11">
    <location>
        <begin position="324"/>
        <end position="344"/>
    </location>
</feature>
<feature type="disulfide bond" evidence="10">
    <location>
        <begin position="746"/>
        <end position="761"/>
    </location>
</feature>
<feature type="compositionally biased region" description="Acidic residues" evidence="11">
    <location>
        <begin position="189"/>
        <end position="201"/>
    </location>
</feature>
<protein>
    <recommendedName>
        <fullName evidence="19">Atrial natriuretic peptide-converting enzyme</fullName>
    </recommendedName>
</protein>
<evidence type="ECO:0000259" key="15">
    <source>
        <dbReference type="PROSITE" id="PS50240"/>
    </source>
</evidence>
<dbReference type="SMART" id="SM00192">
    <property type="entry name" value="LDLa"/>
    <property type="match status" value="2"/>
</dbReference>
<dbReference type="InterPro" id="IPR000082">
    <property type="entry name" value="SEA_dom"/>
</dbReference>
<feature type="compositionally biased region" description="Low complexity" evidence="11">
    <location>
        <begin position="222"/>
        <end position="244"/>
    </location>
</feature>
<feature type="transmembrane region" description="Helical" evidence="12">
    <location>
        <begin position="376"/>
        <end position="401"/>
    </location>
</feature>
<evidence type="ECO:0008006" key="19">
    <source>
        <dbReference type="Google" id="ProtNLM"/>
    </source>
</evidence>
<dbReference type="InterPro" id="IPR020067">
    <property type="entry name" value="Frizzled_dom"/>
</dbReference>
<evidence type="ECO:0000256" key="4">
    <source>
        <dbReference type="ARBA" id="ARBA00022968"/>
    </source>
</evidence>
<dbReference type="EMBL" id="ADMH02000772">
    <property type="protein sequence ID" value="ETN65095.1"/>
    <property type="molecule type" value="Genomic_DNA"/>
</dbReference>
<evidence type="ECO:0000256" key="3">
    <source>
        <dbReference type="ARBA" id="ARBA00022692"/>
    </source>
</evidence>
<dbReference type="HOGENOM" id="CLU_006842_19_1_1"/>
<comment type="caution">
    <text evidence="10">Lacks conserved residue(s) required for the propagation of feature annotation.</text>
</comment>
<feature type="compositionally biased region" description="Low complexity" evidence="11">
    <location>
        <begin position="292"/>
        <end position="302"/>
    </location>
</feature>
<dbReference type="SUPFAM" id="SSF63501">
    <property type="entry name" value="Frizzled cysteine-rich domain"/>
    <property type="match status" value="1"/>
</dbReference>
<evidence type="ECO:0000256" key="9">
    <source>
        <dbReference type="PROSITE-ProRule" id="PRU00090"/>
    </source>
</evidence>
<keyword evidence="4" id="KW-0735">Signal-anchor</keyword>
<feature type="disulfide bond" evidence="9">
    <location>
        <begin position="584"/>
        <end position="630"/>
    </location>
</feature>
<feature type="disulfide bond" evidence="10">
    <location>
        <begin position="708"/>
        <end position="723"/>
    </location>
</feature>
<feature type="region of interest" description="Disordered" evidence="11">
    <location>
        <begin position="1"/>
        <end position="66"/>
    </location>
</feature>
<reference evidence="17" key="4">
    <citation type="submission" date="2015-06" db="UniProtKB">
        <authorList>
            <consortium name="EnsemblMetazoa"/>
        </authorList>
    </citation>
    <scope>IDENTIFICATION</scope>
</reference>
<dbReference type="CDD" id="cd07066">
    <property type="entry name" value="CRD_FZ"/>
    <property type="match status" value="1"/>
</dbReference>
<dbReference type="SUPFAM" id="SSF82671">
    <property type="entry name" value="SEA domain"/>
    <property type="match status" value="1"/>
</dbReference>
<dbReference type="PROSITE" id="PS50240">
    <property type="entry name" value="TRYPSIN_DOM"/>
    <property type="match status" value="1"/>
</dbReference>
<keyword evidence="7 10" id="KW-1015">Disulfide bond</keyword>
<dbReference type="InterPro" id="IPR036790">
    <property type="entry name" value="Frizzled_dom_sf"/>
</dbReference>
<dbReference type="Pfam" id="PF01390">
    <property type="entry name" value="SEA"/>
    <property type="match status" value="1"/>
</dbReference>
<name>W5JQB3_ANODA</name>
<evidence type="ECO:0000259" key="14">
    <source>
        <dbReference type="PROSITE" id="PS50038"/>
    </source>
</evidence>
<evidence type="ECO:0000256" key="10">
    <source>
        <dbReference type="PROSITE-ProRule" id="PRU00124"/>
    </source>
</evidence>
<feature type="region of interest" description="Disordered" evidence="11">
    <location>
        <begin position="535"/>
        <end position="569"/>
    </location>
</feature>
<evidence type="ECO:0000256" key="2">
    <source>
        <dbReference type="ARBA" id="ARBA00004606"/>
    </source>
</evidence>
<evidence type="ECO:0000313" key="16">
    <source>
        <dbReference type="EMBL" id="ETN65095.1"/>
    </source>
</evidence>
<evidence type="ECO:0000256" key="11">
    <source>
        <dbReference type="SAM" id="MobiDB-lite"/>
    </source>
</evidence>
<dbReference type="Pfam" id="PF00089">
    <property type="entry name" value="Trypsin"/>
    <property type="match status" value="2"/>
</dbReference>
<keyword evidence="3 12" id="KW-0812">Transmembrane</keyword>
<dbReference type="InterPro" id="IPR036364">
    <property type="entry name" value="SEA_dom_sf"/>
</dbReference>
<dbReference type="Gene3D" id="2.40.10.10">
    <property type="entry name" value="Trypsin-like serine proteases"/>
    <property type="match status" value="2"/>
</dbReference>
<dbReference type="PANTHER" id="PTHR24258">
    <property type="entry name" value="SERINE PROTEASE-RELATED"/>
    <property type="match status" value="1"/>
</dbReference>
<sequence>MVSIAGIGQQQQQQRHHHHHHHHRRLQQQQQQQQQPLHSRSTDGLPQRSGEASKPQSGKVVRSAKVLPGDPAAAAAAAGGVAGEGGDEIDWQYPYQLHHQQHHHHQQQQQQQREEPMWGAPAQLAHGVRGGVWDDRKPKIHSNNNKTSGRRAVMARKTNRLNADLFAGKPSTKYPESDDCDSLPPPPPPDDDSYFDDDDDDRLPPPAAAGGHHYHHHHHHSNNNNNNNSQHPQQQQQQQSHLMHLGGGGGGMHLPALRTDHSVGSDLTASPKKDRKLRHSNSSSSHATPGHNNNNNNNSTAVAGGGVDHHGGGQVTNNGDHRGGGGGGGGTGGPGNGNAPGAGGLQLKSSRAESVLSSDSDIRFTRRKLGDNQKCGCALIAGFLLILLCAGAIVYVGYTYLRPEPLPDRIFRARLRVIEGDRWTPELADQKTLRFQHRARDYRERINLIMRRSDLREPFEGSEILALDGNDEPGDLTLHFALYFDPYAELVSAADLHAILMEEISGQERKYFRNLTIDPTSLVIKEVSGTEDDLVGTSASSPLGGKDSVVPGGGGGGGGPADTTSSVTVRPPVRKCEPLRLGYCRSVGYNVTTYPNYLGHGTLEEVEADLITFRELVDAECFRQAFDFVCRLLQPPCEHRSVEEPVPGTVCRQYCQAFWAGCGERLPERIRRALDCERFPESTGIQSCHSKPGCTGELQANALSSRLCDGVADCADLSDENTCTFCAYGAISCGRSRACYARNARCDGKLDCPDGSDEKDCLSISPQVNFLTFPPPIVPFRPRFYSEGYAVFSEKGTTGKLCSVGMESNEYVRNTVAESLCKALGYERVDYSEIRNDTEPNTSYVRVLDPRASEISFVRTQCQSKQSLYVACSHLECGVQSAHPPAATGGLGLSKMATPGDWPWHVALLRSDTHVCDGTLVSKDWVLTTESCFQGQPKATWIAVFGAVRLSSNAPWTQRRRIIGMVKSPVEGSTAAMVRLETPVVYSDFVRPICLPDIPQRKEPIDRSSENAVTPTPHAEKYSTGKMGSSSSSKPATNHHATKLKEYRQYFEMPGDGVEVIGDEYGDLNEAAKYVNQYSADFADEQYQVPLAEAASAGQQQQQQTDERYISALNYIGSGGGGVGGGATPNGPASALLPYQQVTRGGKQGQWSNCNTLGWSRQRDHLQRVQLKLIDMSPCENISIATVNSLCAESAYHKPDCSEEEFAGSPVVCLLPSDRRWALVGLSSWRIACAPNGIERPRMYDKVTPNTPWIRDTIAATVT</sequence>
<feature type="compositionally biased region" description="Gly residues" evidence="11">
    <location>
        <begin position="551"/>
        <end position="560"/>
    </location>
</feature>
<dbReference type="GO" id="GO:0006508">
    <property type="term" value="P:proteolysis"/>
    <property type="evidence" value="ECO:0007669"/>
    <property type="project" value="InterPro"/>
</dbReference>
<proteinExistence type="inferred from homology"/>
<keyword evidence="6 12" id="KW-0472">Membrane</keyword>
<evidence type="ECO:0000256" key="1">
    <source>
        <dbReference type="ARBA" id="ARBA00004162"/>
    </source>
</evidence>
<keyword evidence="5 12" id="KW-1133">Transmembrane helix</keyword>
<comment type="similarity">
    <text evidence="8">Belongs to the peptidase S1 family. CLIP subfamily.</text>
</comment>
<feature type="compositionally biased region" description="Basic and acidic residues" evidence="11">
    <location>
        <begin position="1000"/>
        <end position="1009"/>
    </location>
</feature>
<dbReference type="Gene3D" id="4.10.400.10">
    <property type="entry name" value="Low-density Lipoprotein Receptor"/>
    <property type="match status" value="1"/>
</dbReference>
<feature type="compositionally biased region" description="Basic residues" evidence="11">
    <location>
        <begin position="14"/>
        <end position="26"/>
    </location>
</feature>
<dbReference type="InterPro" id="IPR036055">
    <property type="entry name" value="LDL_receptor-like_sf"/>
</dbReference>
<evidence type="ECO:0000256" key="12">
    <source>
        <dbReference type="SAM" id="Phobius"/>
    </source>
</evidence>
<dbReference type="SMART" id="SM00063">
    <property type="entry name" value="FRI"/>
    <property type="match status" value="1"/>
</dbReference>
<evidence type="ECO:0000256" key="8">
    <source>
        <dbReference type="ARBA" id="ARBA00024195"/>
    </source>
</evidence>
<feature type="domain" description="Peptidase S1" evidence="15">
    <location>
        <begin position="887"/>
        <end position="1259"/>
    </location>
</feature>
<dbReference type="PANTHER" id="PTHR24258:SF146">
    <property type="entry name" value="ATRIAL NATRIURETIC PEPTIDE-CONVERTING ENZYME"/>
    <property type="match status" value="1"/>
</dbReference>
<dbReference type="FunCoup" id="W5JQB3">
    <property type="interactions" value="5"/>
</dbReference>
<dbReference type="PROSITE" id="PS50024">
    <property type="entry name" value="SEA"/>
    <property type="match status" value="1"/>
</dbReference>
<keyword evidence="18" id="KW-1185">Reference proteome</keyword>
<dbReference type="VEuPathDB" id="VectorBase:ADAR2_002071"/>
<dbReference type="AlphaFoldDB" id="W5JQB3"/>
<comment type="subcellular location">
    <subcellularLocation>
        <location evidence="1">Cell membrane</location>
        <topology evidence="1">Single-pass membrane protein</topology>
    </subcellularLocation>
    <subcellularLocation>
        <location evidence="2">Membrane</location>
        <topology evidence="2">Single-pass type II membrane protein</topology>
    </subcellularLocation>
</comment>
<dbReference type="VEuPathDB" id="VectorBase:ADAC003144"/>
<dbReference type="CDD" id="cd00112">
    <property type="entry name" value="LDLa"/>
    <property type="match status" value="2"/>
</dbReference>